<dbReference type="RefSeq" id="WP_111535951.1">
    <property type="nucleotide sequence ID" value="NZ_QKZL01000002.1"/>
</dbReference>
<reference evidence="2 3" key="1">
    <citation type="submission" date="2018-06" db="EMBL/GenBank/DDBJ databases">
        <title>Genomic Encyclopedia of Archaeal and Bacterial Type Strains, Phase II (KMG-II): from individual species to whole genera.</title>
        <authorList>
            <person name="Goeker M."/>
        </authorList>
    </citation>
    <scope>NUCLEOTIDE SEQUENCE [LARGE SCALE GENOMIC DNA]</scope>
    <source>
        <strain evidence="2 3">DSM 22009</strain>
    </source>
</reference>
<comment type="caution">
    <text evidence="2">The sequence shown here is derived from an EMBL/GenBank/DDBJ whole genome shotgun (WGS) entry which is preliminary data.</text>
</comment>
<evidence type="ECO:0000313" key="2">
    <source>
        <dbReference type="EMBL" id="PZX19080.1"/>
    </source>
</evidence>
<organism evidence="2 3">
    <name type="scientific">Palleronia aestuarii</name>
    <dbReference type="NCBI Taxonomy" id="568105"/>
    <lineage>
        <taxon>Bacteria</taxon>
        <taxon>Pseudomonadati</taxon>
        <taxon>Pseudomonadota</taxon>
        <taxon>Alphaproteobacteria</taxon>
        <taxon>Rhodobacterales</taxon>
        <taxon>Roseobacteraceae</taxon>
        <taxon>Palleronia</taxon>
    </lineage>
</organism>
<proteinExistence type="predicted"/>
<protein>
    <submittedName>
        <fullName evidence="2">Uncharacterized protein</fullName>
    </submittedName>
</protein>
<accession>A0A2W7NGU4</accession>
<dbReference type="OrthoDB" id="7861191at2"/>
<feature type="compositionally biased region" description="Basic and acidic residues" evidence="1">
    <location>
        <begin position="50"/>
        <end position="70"/>
    </location>
</feature>
<feature type="compositionally biased region" description="Basic and acidic residues" evidence="1">
    <location>
        <begin position="1"/>
        <end position="41"/>
    </location>
</feature>
<dbReference type="Proteomes" id="UP000248916">
    <property type="component" value="Unassembled WGS sequence"/>
</dbReference>
<gene>
    <name evidence="2" type="ORF">LX81_00779</name>
</gene>
<keyword evidence="3" id="KW-1185">Reference proteome</keyword>
<name>A0A2W7NGU4_9RHOB</name>
<dbReference type="AlphaFoldDB" id="A0A2W7NGU4"/>
<sequence>MDDDEMKTAPDHEVDRSEASDKPAKNEDDPKGKTKFDKPATGEESLAIDEEGKNIRGPEGHAKDGHDDET</sequence>
<evidence type="ECO:0000256" key="1">
    <source>
        <dbReference type="SAM" id="MobiDB-lite"/>
    </source>
</evidence>
<evidence type="ECO:0000313" key="3">
    <source>
        <dbReference type="Proteomes" id="UP000248916"/>
    </source>
</evidence>
<feature type="region of interest" description="Disordered" evidence="1">
    <location>
        <begin position="1"/>
        <end position="70"/>
    </location>
</feature>
<dbReference type="EMBL" id="QKZL01000002">
    <property type="protein sequence ID" value="PZX19080.1"/>
    <property type="molecule type" value="Genomic_DNA"/>
</dbReference>